<accession>T1A8B8</accession>
<reference evidence="2" key="2">
    <citation type="journal article" date="2014" name="ISME J.">
        <title>Microbial stratification in low pH oxic and suboxic macroscopic growths along an acid mine drainage.</title>
        <authorList>
            <person name="Mendez-Garcia C."/>
            <person name="Mesa V."/>
            <person name="Sprenger R.R."/>
            <person name="Richter M."/>
            <person name="Diez M.S."/>
            <person name="Solano J."/>
            <person name="Bargiela R."/>
            <person name="Golyshina O.V."/>
            <person name="Manteca A."/>
            <person name="Ramos J.L."/>
            <person name="Gallego J.R."/>
            <person name="Llorente I."/>
            <person name="Martins Dos Santos V.A."/>
            <person name="Jensen O.N."/>
            <person name="Pelaez A.I."/>
            <person name="Sanchez J."/>
            <person name="Ferrer M."/>
        </authorList>
    </citation>
    <scope>NUCLEOTIDE SEQUENCE</scope>
</reference>
<gene>
    <name evidence="2" type="ORF">B1A_11341</name>
</gene>
<dbReference type="SUPFAM" id="SSF144010">
    <property type="entry name" value="CofE-like"/>
    <property type="match status" value="1"/>
</dbReference>
<dbReference type="GO" id="GO:0016874">
    <property type="term" value="F:ligase activity"/>
    <property type="evidence" value="ECO:0007669"/>
    <property type="project" value="UniProtKB-KW"/>
</dbReference>
<evidence type="ECO:0000259" key="1">
    <source>
        <dbReference type="Pfam" id="PF01996"/>
    </source>
</evidence>
<dbReference type="InterPro" id="IPR002847">
    <property type="entry name" value="F420-0_gamma-glut_ligase-dom"/>
</dbReference>
<dbReference type="Gene3D" id="3.30.1330.100">
    <property type="entry name" value="CofE-like"/>
    <property type="match status" value="1"/>
</dbReference>
<reference evidence="2" key="1">
    <citation type="submission" date="2013-08" db="EMBL/GenBank/DDBJ databases">
        <authorList>
            <person name="Mendez C."/>
            <person name="Richter M."/>
            <person name="Ferrer M."/>
            <person name="Sanchez J."/>
        </authorList>
    </citation>
    <scope>NUCLEOTIDE SEQUENCE</scope>
</reference>
<dbReference type="Pfam" id="PF01996">
    <property type="entry name" value="F420_ligase"/>
    <property type="match status" value="1"/>
</dbReference>
<dbReference type="EC" id="6.3.2.-" evidence="2"/>
<feature type="non-terminal residue" evidence="2">
    <location>
        <position position="156"/>
    </location>
</feature>
<keyword evidence="2" id="KW-0436">Ligase</keyword>
<evidence type="ECO:0000313" key="2">
    <source>
        <dbReference type="EMBL" id="EQD56931.1"/>
    </source>
</evidence>
<sequence length="156" mass="16607">MQPRDDLQRILEEVLRGQLQPGDIVAISEKIVAISQGRSFPISDVHPRPLATFLTRFVHKTEHGIGLGIPETMELAIREVGAPRILFASAAAAIGRLFGRKGVFYEVLGTRASAIDGPTSGTIPPYNGHAKMAPENPQGVAQELAHALGEGIGVAI</sequence>
<organism evidence="2">
    <name type="scientific">mine drainage metagenome</name>
    <dbReference type="NCBI Taxonomy" id="410659"/>
    <lineage>
        <taxon>unclassified sequences</taxon>
        <taxon>metagenomes</taxon>
        <taxon>ecological metagenomes</taxon>
    </lineage>
</organism>
<proteinExistence type="predicted"/>
<name>T1A8B8_9ZZZZ</name>
<feature type="domain" description="Coenzyme F420:L-glutamate ligase-like" evidence="1">
    <location>
        <begin position="2"/>
        <end position="155"/>
    </location>
</feature>
<dbReference type="AlphaFoldDB" id="T1A8B8"/>
<comment type="caution">
    <text evidence="2">The sequence shown here is derived from an EMBL/GenBank/DDBJ whole genome shotgun (WGS) entry which is preliminary data.</text>
</comment>
<dbReference type="EMBL" id="AUZX01008101">
    <property type="protein sequence ID" value="EQD56931.1"/>
    <property type="molecule type" value="Genomic_DNA"/>
</dbReference>
<protein>
    <submittedName>
        <fullName evidence="2">F420-0:gamma-glutamyl ligase-related domain protein</fullName>
        <ecNumber evidence="2">6.3.2.-</ecNumber>
    </submittedName>
</protein>